<sequence>MNRVLLLVMGIAVQCDQKEQYIQQIIKCLPQSVQVGLMECIKRVTHCSENVISLDKLVSCDEERRFLKDTIAQAFASMDKTYLKELQNLMMDSRPARRAFGENSSNARQLISLRRSHSQGHLLASPNSVDSDILRPPVQIQDSYQLPLPDKNPQDDNQLLVTHLSVELAATQTRNRKLRAEV</sequence>
<gene>
    <name evidence="5" type="primary">CCDC88B</name>
    <name evidence="5" type="ORF">Ciccas_004567</name>
</gene>
<dbReference type="PANTHER" id="PTHR18947">
    <property type="entry name" value="HOOK PROTEINS"/>
    <property type="match status" value="1"/>
</dbReference>
<keyword evidence="3" id="KW-0175">Coiled coil</keyword>
<dbReference type="SUPFAM" id="SSF116907">
    <property type="entry name" value="Hook domain"/>
    <property type="match status" value="1"/>
</dbReference>
<proteinExistence type="predicted"/>
<protein>
    <submittedName>
        <fullName evidence="5">Coiled-coil domain containing</fullName>
    </submittedName>
</protein>
<reference evidence="5 6" key="1">
    <citation type="submission" date="2024-11" db="EMBL/GenBank/DDBJ databases">
        <title>Adaptive evolution of stress response genes in parasites aligns with host niche diversity.</title>
        <authorList>
            <person name="Hahn C."/>
            <person name="Resl P."/>
        </authorList>
    </citation>
    <scope>NUCLEOTIDE SEQUENCE [LARGE SCALE GENOMIC DNA]</scope>
    <source>
        <strain evidence="5">EGGRZ-B1_66</strain>
        <tissue evidence="5">Body</tissue>
    </source>
</reference>
<feature type="domain" description="HOOK N-terminal" evidence="4">
    <location>
        <begin position="1"/>
        <end position="41"/>
    </location>
</feature>
<dbReference type="InterPro" id="IPR036872">
    <property type="entry name" value="CH_dom_sf"/>
</dbReference>
<comment type="subcellular location">
    <subcellularLocation>
        <location evidence="1">Cytoplasm</location>
    </subcellularLocation>
</comment>
<evidence type="ECO:0000256" key="1">
    <source>
        <dbReference type="ARBA" id="ARBA00004496"/>
    </source>
</evidence>
<dbReference type="GO" id="GO:0005737">
    <property type="term" value="C:cytoplasm"/>
    <property type="evidence" value="ECO:0007669"/>
    <property type="project" value="UniProtKB-SubCell"/>
</dbReference>
<name>A0ABD2QB76_9PLAT</name>
<evidence type="ECO:0000256" key="2">
    <source>
        <dbReference type="ARBA" id="ARBA00022490"/>
    </source>
</evidence>
<comment type="caution">
    <text evidence="5">The sequence shown here is derived from an EMBL/GenBank/DDBJ whole genome shotgun (WGS) entry which is preliminary data.</text>
</comment>
<organism evidence="5 6">
    <name type="scientific">Cichlidogyrus casuarinus</name>
    <dbReference type="NCBI Taxonomy" id="1844966"/>
    <lineage>
        <taxon>Eukaryota</taxon>
        <taxon>Metazoa</taxon>
        <taxon>Spiralia</taxon>
        <taxon>Lophotrochozoa</taxon>
        <taxon>Platyhelminthes</taxon>
        <taxon>Monogenea</taxon>
        <taxon>Monopisthocotylea</taxon>
        <taxon>Dactylogyridea</taxon>
        <taxon>Ancyrocephalidae</taxon>
        <taxon>Cichlidogyrus</taxon>
    </lineage>
</organism>
<dbReference type="EMBL" id="JBJKFK010000483">
    <property type="protein sequence ID" value="KAL3316774.1"/>
    <property type="molecule type" value="Genomic_DNA"/>
</dbReference>
<dbReference type="Gene3D" id="1.10.418.10">
    <property type="entry name" value="Calponin-like domain"/>
    <property type="match status" value="1"/>
</dbReference>
<evidence type="ECO:0000313" key="5">
    <source>
        <dbReference type="EMBL" id="KAL3316774.1"/>
    </source>
</evidence>
<keyword evidence="2" id="KW-0963">Cytoplasm</keyword>
<evidence type="ECO:0000313" key="6">
    <source>
        <dbReference type="Proteomes" id="UP001626550"/>
    </source>
</evidence>
<keyword evidence="6" id="KW-1185">Reference proteome</keyword>
<evidence type="ECO:0000259" key="4">
    <source>
        <dbReference type="Pfam" id="PF19047"/>
    </source>
</evidence>
<dbReference type="PANTHER" id="PTHR18947:SF28">
    <property type="entry name" value="GIRDIN, ISOFORM A"/>
    <property type="match status" value="1"/>
</dbReference>
<dbReference type="AlphaFoldDB" id="A0ABD2QB76"/>
<dbReference type="Proteomes" id="UP001626550">
    <property type="component" value="Unassembled WGS sequence"/>
</dbReference>
<evidence type="ECO:0000256" key="3">
    <source>
        <dbReference type="ARBA" id="ARBA00023054"/>
    </source>
</evidence>
<accession>A0ABD2QB76</accession>
<dbReference type="InterPro" id="IPR043936">
    <property type="entry name" value="HOOK_N"/>
</dbReference>
<dbReference type="Pfam" id="PF19047">
    <property type="entry name" value="HOOK_N"/>
    <property type="match status" value="1"/>
</dbReference>